<sequence>MDAQYILPTFFHSFHNAFIWNYVTPFTSQAKNLAFLPLLVDV</sequence>
<reference evidence="1" key="1">
    <citation type="submission" date="2018-02" db="EMBL/GenBank/DDBJ databases">
        <title>Rhizophora mucronata_Transcriptome.</title>
        <authorList>
            <person name="Meera S.P."/>
            <person name="Sreeshan A."/>
            <person name="Augustine A."/>
        </authorList>
    </citation>
    <scope>NUCLEOTIDE SEQUENCE</scope>
    <source>
        <tissue evidence="1">Leaf</tissue>
    </source>
</reference>
<accession>A0A2P2IIQ5</accession>
<protein>
    <submittedName>
        <fullName evidence="1">Uncharacterized protein</fullName>
    </submittedName>
</protein>
<name>A0A2P2IIQ5_RHIMU</name>
<evidence type="ECO:0000313" key="1">
    <source>
        <dbReference type="EMBL" id="MBW81092.1"/>
    </source>
</evidence>
<organism evidence="1">
    <name type="scientific">Rhizophora mucronata</name>
    <name type="common">Asiatic mangrove</name>
    <dbReference type="NCBI Taxonomy" id="61149"/>
    <lineage>
        <taxon>Eukaryota</taxon>
        <taxon>Viridiplantae</taxon>
        <taxon>Streptophyta</taxon>
        <taxon>Embryophyta</taxon>
        <taxon>Tracheophyta</taxon>
        <taxon>Spermatophyta</taxon>
        <taxon>Magnoliopsida</taxon>
        <taxon>eudicotyledons</taxon>
        <taxon>Gunneridae</taxon>
        <taxon>Pentapetalae</taxon>
        <taxon>rosids</taxon>
        <taxon>fabids</taxon>
        <taxon>Malpighiales</taxon>
        <taxon>Rhizophoraceae</taxon>
        <taxon>Rhizophora</taxon>
    </lineage>
</organism>
<dbReference type="EMBL" id="GGEC01000609">
    <property type="protein sequence ID" value="MBW81092.1"/>
    <property type="molecule type" value="Transcribed_RNA"/>
</dbReference>
<dbReference type="AlphaFoldDB" id="A0A2P2IIQ5"/>
<proteinExistence type="predicted"/>